<dbReference type="CDD" id="cd02440">
    <property type="entry name" value="AdoMet_MTases"/>
    <property type="match status" value="1"/>
</dbReference>
<keyword evidence="1" id="KW-0489">Methyltransferase</keyword>
<evidence type="ECO:0000256" key="1">
    <source>
        <dbReference type="ARBA" id="ARBA00022603"/>
    </source>
</evidence>
<reference evidence="4 5" key="1">
    <citation type="submission" date="2018-05" db="EMBL/GenBank/DDBJ databases">
        <title>Genome sequences of two Antarctic strains of Pseudomonas prosekii: insights into adaptation to extreme conditions.</title>
        <authorList>
            <person name="Snopkova K."/>
            <person name="Dufkova K."/>
            <person name="Cejkova D."/>
            <person name="Sedlacek I."/>
            <person name="Smajs D."/>
        </authorList>
    </citation>
    <scope>NUCLEOTIDE SEQUENCE [LARGE SCALE GENOMIC DNA]</scope>
    <source>
        <strain evidence="4 5">P2673</strain>
    </source>
</reference>
<dbReference type="GO" id="GO:0032259">
    <property type="term" value="P:methylation"/>
    <property type="evidence" value="ECO:0007669"/>
    <property type="project" value="UniProtKB-KW"/>
</dbReference>
<sequence length="284" mass="31740">MTTEQPGRTKEAPDNSCFNEFELYDVYFGMGHCITLIDNPKAFKVSPAGVAFGSLLTRYVTEELLTARILDLGTGSGIHSLLLKSIGVATVVASDISEDAVAIARKNELLNYGSSTVEFCHGDLFEGLTASAHRYDVILFNPPGWRTPSNGFLDALGDLANSKVCPVESMFYGDEILARFFKELPFRLVDGGKAIIGLNSLVGIKQAVARLRDVHAANFIIQCRLLERHEFPLFFYYEEWAAAKHLFINEILSWTRQGLAYCRVEKNGQINWSYEIVELTLRKK</sequence>
<dbReference type="InterPro" id="IPR050320">
    <property type="entry name" value="N5-glutamine_MTase"/>
</dbReference>
<evidence type="ECO:0000313" key="4">
    <source>
        <dbReference type="EMBL" id="PWE47060.1"/>
    </source>
</evidence>
<dbReference type="GO" id="GO:0008168">
    <property type="term" value="F:methyltransferase activity"/>
    <property type="evidence" value="ECO:0007669"/>
    <property type="project" value="UniProtKB-KW"/>
</dbReference>
<dbReference type="AlphaFoldDB" id="A0A2U2DCE3"/>
<organism evidence="4 5">
    <name type="scientific">Pseudomonas prosekii</name>
    <dbReference type="NCBI Taxonomy" id="1148509"/>
    <lineage>
        <taxon>Bacteria</taxon>
        <taxon>Pseudomonadati</taxon>
        <taxon>Pseudomonadota</taxon>
        <taxon>Gammaproteobacteria</taxon>
        <taxon>Pseudomonadales</taxon>
        <taxon>Pseudomonadaceae</taxon>
        <taxon>Pseudomonas</taxon>
    </lineage>
</organism>
<name>A0A2U2DCE3_9PSED</name>
<protein>
    <recommendedName>
        <fullName evidence="3">Methyltransferase small domain-containing protein</fullName>
    </recommendedName>
</protein>
<dbReference type="SUPFAM" id="SSF53335">
    <property type="entry name" value="S-adenosyl-L-methionine-dependent methyltransferases"/>
    <property type="match status" value="1"/>
</dbReference>
<dbReference type="PANTHER" id="PTHR18895">
    <property type="entry name" value="HEMK METHYLTRANSFERASE"/>
    <property type="match status" value="1"/>
</dbReference>
<dbReference type="EMBL" id="QFAW01000005">
    <property type="protein sequence ID" value="PWE47060.1"/>
    <property type="molecule type" value="Genomic_DNA"/>
</dbReference>
<evidence type="ECO:0000259" key="3">
    <source>
        <dbReference type="Pfam" id="PF05175"/>
    </source>
</evidence>
<evidence type="ECO:0000256" key="2">
    <source>
        <dbReference type="ARBA" id="ARBA00022691"/>
    </source>
</evidence>
<accession>A0A2U2DCE3</accession>
<dbReference type="Proteomes" id="UP000245056">
    <property type="component" value="Unassembled WGS sequence"/>
</dbReference>
<proteinExistence type="predicted"/>
<dbReference type="InterPro" id="IPR007848">
    <property type="entry name" value="Small_mtfrase_dom"/>
</dbReference>
<keyword evidence="1" id="KW-0808">Transferase</keyword>
<dbReference type="Pfam" id="PF05175">
    <property type="entry name" value="MTS"/>
    <property type="match status" value="1"/>
</dbReference>
<dbReference type="PANTHER" id="PTHR18895:SF74">
    <property type="entry name" value="MTRF1L RELEASE FACTOR GLUTAMINE METHYLTRANSFERASE"/>
    <property type="match status" value="1"/>
</dbReference>
<feature type="domain" description="Methyltransferase small" evidence="3">
    <location>
        <begin position="55"/>
        <end position="143"/>
    </location>
</feature>
<comment type="caution">
    <text evidence="4">The sequence shown here is derived from an EMBL/GenBank/DDBJ whole genome shotgun (WGS) entry which is preliminary data.</text>
</comment>
<dbReference type="InterPro" id="IPR029063">
    <property type="entry name" value="SAM-dependent_MTases_sf"/>
</dbReference>
<evidence type="ECO:0000313" key="5">
    <source>
        <dbReference type="Proteomes" id="UP000245056"/>
    </source>
</evidence>
<gene>
    <name evidence="4" type="ORF">C9I49_05370</name>
</gene>
<dbReference type="OrthoDB" id="267914at2"/>
<dbReference type="Gene3D" id="3.40.50.150">
    <property type="entry name" value="Vaccinia Virus protein VP39"/>
    <property type="match status" value="1"/>
</dbReference>
<keyword evidence="2" id="KW-0949">S-adenosyl-L-methionine</keyword>